<organism evidence="1 2">
    <name type="scientific">Panagrolaimus sp. PS1159</name>
    <dbReference type="NCBI Taxonomy" id="55785"/>
    <lineage>
        <taxon>Eukaryota</taxon>
        <taxon>Metazoa</taxon>
        <taxon>Ecdysozoa</taxon>
        <taxon>Nematoda</taxon>
        <taxon>Chromadorea</taxon>
        <taxon>Rhabditida</taxon>
        <taxon>Tylenchina</taxon>
        <taxon>Panagrolaimomorpha</taxon>
        <taxon>Panagrolaimoidea</taxon>
        <taxon>Panagrolaimidae</taxon>
        <taxon>Panagrolaimus</taxon>
    </lineage>
</organism>
<dbReference type="WBParaSite" id="PS1159_v2.g12787.t1">
    <property type="protein sequence ID" value="PS1159_v2.g12787.t1"/>
    <property type="gene ID" value="PS1159_v2.g12787"/>
</dbReference>
<name>A0AC35F1A3_9BILA</name>
<sequence>MAQSRSKYCCLVIEYSSFLTFVFYLFGFTLFCFDIFLTLFRSNIENALINFNSTNCLILDDKMDIRITKPLIELTFAFLVYFLLFILLLFYQFLGNSHWEYAIQLDSDGRFFELYNHVISSYPKCPLSDYDVVSAHFCPYKSFLPTRHWIFQPEAARQSTRNKFIQVAMMWFCSAIQISILYFAPCFLQMKISYSNYDFMAFAYSFYTISFSCCLWLITIISTIMEWKIERFYKYFEQSIYTFLTFNLKIGCFNANSFLNSIGRNGISYLVRMGDVSGTAKLHYLLMVLISEYYRMNDLPFPFEETWDNFENDFLEYIHTGKKRSGDTSLLDSILNSSTYEHFDDLEAQKQIIETES</sequence>
<evidence type="ECO:0000313" key="2">
    <source>
        <dbReference type="WBParaSite" id="PS1159_v2.g12787.t1"/>
    </source>
</evidence>
<evidence type="ECO:0000313" key="1">
    <source>
        <dbReference type="Proteomes" id="UP000887580"/>
    </source>
</evidence>
<dbReference type="Proteomes" id="UP000887580">
    <property type="component" value="Unplaced"/>
</dbReference>
<protein>
    <submittedName>
        <fullName evidence="2">Gustatory receptor</fullName>
    </submittedName>
</protein>
<proteinExistence type="predicted"/>
<accession>A0AC35F1A3</accession>
<reference evidence="2" key="1">
    <citation type="submission" date="2022-11" db="UniProtKB">
        <authorList>
            <consortium name="WormBaseParasite"/>
        </authorList>
    </citation>
    <scope>IDENTIFICATION</scope>
</reference>